<dbReference type="PANTHER" id="PTHR46011">
    <property type="entry name" value="NUCLEAR HORMONE RECEPTOR FAMILY MEMBER NHR-86-RELATED"/>
    <property type="match status" value="1"/>
</dbReference>
<feature type="region of interest" description="Disordered" evidence="4">
    <location>
        <begin position="72"/>
        <end position="92"/>
    </location>
</feature>
<feature type="compositionally biased region" description="Polar residues" evidence="4">
    <location>
        <begin position="74"/>
        <end position="87"/>
    </location>
</feature>
<evidence type="ECO:0000313" key="6">
    <source>
        <dbReference type="EMBL" id="GMS92032.1"/>
    </source>
</evidence>
<evidence type="ECO:0000313" key="7">
    <source>
        <dbReference type="Proteomes" id="UP001432027"/>
    </source>
</evidence>
<evidence type="ECO:0000256" key="4">
    <source>
        <dbReference type="SAM" id="MobiDB-lite"/>
    </source>
</evidence>
<dbReference type="GO" id="GO:0005634">
    <property type="term" value="C:nucleus"/>
    <property type="evidence" value="ECO:0007669"/>
    <property type="project" value="TreeGrafter"/>
</dbReference>
<feature type="non-terminal residue" evidence="6">
    <location>
        <position position="1"/>
    </location>
</feature>
<name>A0AAV5TAR5_9BILA</name>
<keyword evidence="1" id="KW-0805">Transcription regulation</keyword>
<evidence type="ECO:0000256" key="1">
    <source>
        <dbReference type="ARBA" id="ARBA00023015"/>
    </source>
</evidence>
<dbReference type="PANTHER" id="PTHR46011:SF6">
    <property type="entry name" value="HIGH ZINC ACTIVATED NUCLEAR RECEPTOR PROTEIN"/>
    <property type="match status" value="1"/>
</dbReference>
<proteinExistence type="predicted"/>
<dbReference type="Gene3D" id="1.10.565.10">
    <property type="entry name" value="Retinoid X Receptor"/>
    <property type="match status" value="1"/>
</dbReference>
<dbReference type="Proteomes" id="UP001432027">
    <property type="component" value="Unassembled WGS sequence"/>
</dbReference>
<keyword evidence="3" id="KW-0675">Receptor</keyword>
<dbReference type="GO" id="GO:0003700">
    <property type="term" value="F:DNA-binding transcription factor activity"/>
    <property type="evidence" value="ECO:0007669"/>
    <property type="project" value="TreeGrafter"/>
</dbReference>
<reference evidence="6" key="1">
    <citation type="submission" date="2023-10" db="EMBL/GenBank/DDBJ databases">
        <title>Genome assembly of Pristionchus species.</title>
        <authorList>
            <person name="Yoshida K."/>
            <person name="Sommer R.J."/>
        </authorList>
    </citation>
    <scope>NUCLEOTIDE SEQUENCE</scope>
    <source>
        <strain evidence="6">RS0144</strain>
    </source>
</reference>
<organism evidence="6 7">
    <name type="scientific">Pristionchus entomophagus</name>
    <dbReference type="NCBI Taxonomy" id="358040"/>
    <lineage>
        <taxon>Eukaryota</taxon>
        <taxon>Metazoa</taxon>
        <taxon>Ecdysozoa</taxon>
        <taxon>Nematoda</taxon>
        <taxon>Chromadorea</taxon>
        <taxon>Rhabditida</taxon>
        <taxon>Rhabditina</taxon>
        <taxon>Diplogasteromorpha</taxon>
        <taxon>Diplogasteroidea</taxon>
        <taxon>Neodiplogasteridae</taxon>
        <taxon>Pristionchus</taxon>
    </lineage>
</organism>
<dbReference type="SUPFAM" id="SSF48508">
    <property type="entry name" value="Nuclear receptor ligand-binding domain"/>
    <property type="match status" value="1"/>
</dbReference>
<dbReference type="AlphaFoldDB" id="A0AAV5TAR5"/>
<dbReference type="SMART" id="SM00430">
    <property type="entry name" value="HOLI"/>
    <property type="match status" value="1"/>
</dbReference>
<keyword evidence="2" id="KW-0804">Transcription</keyword>
<sequence length="372" mass="42179">RSASASFAAALQTWPTWDWTFAEPAPFSIENISGVPLISEIRSPAHHEQIDLADLNCKRCRFDHIDRLLKHTGGASSDQSASTSAEQSPEMAASPALIQMQQSSGGASDTPLLTRMHAEYKAMAFTQLSSELHARSDVPHPMQISVENGPFFPVDFAALTIGNRIQFTASLRFGSEAFPEFAALSETDKWKIVKRFMFPCRMLECGYRTIKYFANEPNKIFASYATYFTAHSATNFFSTAPQDGDTASAEEYLHRPEFIGMLPEIQGALERFDPSYEEFLALFLLTFWNIGQLKPWRSALRARTHYREAVMKELHVVYRNTMQINDYAARLGELMLLLHVFEKTTALQEHFEVFRLCNVVPDDNFVYGLQRE</sequence>
<protein>
    <recommendedName>
        <fullName evidence="5">NR LBD domain-containing protein</fullName>
    </recommendedName>
</protein>
<dbReference type="Pfam" id="PF00104">
    <property type="entry name" value="Hormone_recep"/>
    <property type="match status" value="1"/>
</dbReference>
<evidence type="ECO:0000256" key="2">
    <source>
        <dbReference type="ARBA" id="ARBA00023163"/>
    </source>
</evidence>
<keyword evidence="7" id="KW-1185">Reference proteome</keyword>
<evidence type="ECO:0000256" key="3">
    <source>
        <dbReference type="ARBA" id="ARBA00023170"/>
    </source>
</evidence>
<evidence type="ECO:0000259" key="5">
    <source>
        <dbReference type="PROSITE" id="PS51843"/>
    </source>
</evidence>
<feature type="domain" description="NR LBD" evidence="5">
    <location>
        <begin position="121"/>
        <end position="372"/>
    </location>
</feature>
<feature type="non-terminal residue" evidence="6">
    <location>
        <position position="372"/>
    </location>
</feature>
<dbReference type="EMBL" id="BTSX01000004">
    <property type="protein sequence ID" value="GMS92032.1"/>
    <property type="molecule type" value="Genomic_DNA"/>
</dbReference>
<comment type="caution">
    <text evidence="6">The sequence shown here is derived from an EMBL/GenBank/DDBJ whole genome shotgun (WGS) entry which is preliminary data.</text>
</comment>
<gene>
    <name evidence="6" type="ORF">PENTCL1PPCAC_14208</name>
</gene>
<dbReference type="PROSITE" id="PS51843">
    <property type="entry name" value="NR_LBD"/>
    <property type="match status" value="1"/>
</dbReference>
<dbReference type="InterPro" id="IPR000536">
    <property type="entry name" value="Nucl_hrmn_rcpt_lig-bd"/>
</dbReference>
<dbReference type="InterPro" id="IPR035500">
    <property type="entry name" value="NHR-like_dom_sf"/>
</dbReference>
<accession>A0AAV5TAR5</accession>